<dbReference type="SUPFAM" id="SSF53187">
    <property type="entry name" value="Zn-dependent exopeptidases"/>
    <property type="match status" value="1"/>
</dbReference>
<dbReference type="GeneID" id="78373765"/>
<dbReference type="GO" id="GO:0008233">
    <property type="term" value="F:peptidase activity"/>
    <property type="evidence" value="ECO:0007669"/>
    <property type="project" value="UniProtKB-KW"/>
</dbReference>
<dbReference type="Gene3D" id="3.40.630.10">
    <property type="entry name" value="Zn peptidases"/>
    <property type="match status" value="1"/>
</dbReference>
<dbReference type="GO" id="GO:0006508">
    <property type="term" value="P:proteolysis"/>
    <property type="evidence" value="ECO:0007669"/>
    <property type="project" value="UniProtKB-KW"/>
</dbReference>
<dbReference type="PANTHER" id="PTHR43270">
    <property type="entry name" value="BETA-ALA-HIS DIPEPTIDASE"/>
    <property type="match status" value="1"/>
</dbReference>
<dbReference type="AlphaFoldDB" id="A0A0D8FQP2"/>
<gene>
    <name evidence="5" type="ORF">FEAC_27960</name>
</gene>
<dbReference type="Pfam" id="PF01546">
    <property type="entry name" value="Peptidase_M20"/>
    <property type="match status" value="1"/>
</dbReference>
<keyword evidence="2" id="KW-0479">Metal-binding</keyword>
<evidence type="ECO:0000313" key="6">
    <source>
        <dbReference type="Proteomes" id="UP000032336"/>
    </source>
</evidence>
<evidence type="ECO:0000256" key="3">
    <source>
        <dbReference type="ARBA" id="ARBA00022801"/>
    </source>
</evidence>
<evidence type="ECO:0000256" key="2">
    <source>
        <dbReference type="ARBA" id="ARBA00022723"/>
    </source>
</evidence>
<dbReference type="eggNOG" id="COG0624">
    <property type="taxonomic scope" value="Bacteria"/>
</dbReference>
<dbReference type="EMBL" id="JXUW01000040">
    <property type="protein sequence ID" value="KJE75456.1"/>
    <property type="molecule type" value="Genomic_DNA"/>
</dbReference>
<evidence type="ECO:0000256" key="1">
    <source>
        <dbReference type="ARBA" id="ARBA00022670"/>
    </source>
</evidence>
<comment type="caution">
    <text evidence="5">The sequence shown here is derived from an EMBL/GenBank/DDBJ whole genome shotgun (WGS) entry which is preliminary data.</text>
</comment>
<dbReference type="InterPro" id="IPR002933">
    <property type="entry name" value="Peptidase_M20"/>
</dbReference>
<dbReference type="PATRIC" id="fig|1121877.4.peg.3143"/>
<protein>
    <recommendedName>
        <fullName evidence="4">Peptidase M20 dimerisation domain-containing protein</fullName>
    </recommendedName>
</protein>
<feature type="domain" description="Peptidase M20 dimerisation" evidence="4">
    <location>
        <begin position="211"/>
        <end position="361"/>
    </location>
</feature>
<proteinExistence type="predicted"/>
<dbReference type="Proteomes" id="UP000032336">
    <property type="component" value="Unassembled WGS sequence"/>
</dbReference>
<keyword evidence="1" id="KW-0645">Protease</keyword>
<evidence type="ECO:0000313" key="5">
    <source>
        <dbReference type="EMBL" id="KJE75456.1"/>
    </source>
</evidence>
<keyword evidence="3" id="KW-0378">Hydrolase</keyword>
<dbReference type="Pfam" id="PF07687">
    <property type="entry name" value="M20_dimer"/>
    <property type="match status" value="1"/>
</dbReference>
<dbReference type="STRING" id="1121877.FEAC_27960"/>
<dbReference type="PANTHER" id="PTHR43270:SF4">
    <property type="entry name" value="CARNOSINE DIPEPTIDASE 2, ISOFORM A"/>
    <property type="match status" value="1"/>
</dbReference>
<dbReference type="InterPro" id="IPR011650">
    <property type="entry name" value="Peptidase_M20_dimer"/>
</dbReference>
<evidence type="ECO:0000259" key="4">
    <source>
        <dbReference type="Pfam" id="PF07687"/>
    </source>
</evidence>
<dbReference type="Gene3D" id="3.30.70.360">
    <property type="match status" value="1"/>
</dbReference>
<keyword evidence="6" id="KW-1185">Reference proteome</keyword>
<dbReference type="RefSeq" id="WP_035391405.1">
    <property type="nucleotide sequence ID" value="NZ_JQKF01000045.1"/>
</dbReference>
<organism evidence="5 6">
    <name type="scientific">Ferrimicrobium acidiphilum DSM 19497</name>
    <dbReference type="NCBI Taxonomy" id="1121877"/>
    <lineage>
        <taxon>Bacteria</taxon>
        <taxon>Bacillati</taxon>
        <taxon>Actinomycetota</taxon>
        <taxon>Acidimicrobiia</taxon>
        <taxon>Acidimicrobiales</taxon>
        <taxon>Acidimicrobiaceae</taxon>
        <taxon>Ferrimicrobium</taxon>
    </lineage>
</organism>
<reference evidence="5 6" key="1">
    <citation type="submission" date="2015-01" db="EMBL/GenBank/DDBJ databases">
        <title>Draft genome of the acidophilic iron oxidizer Ferrimicrobium acidiphilum strain T23.</title>
        <authorList>
            <person name="Poehlein A."/>
            <person name="Eisen S."/>
            <person name="Schloemann M."/>
            <person name="Johnson B.D."/>
            <person name="Daniel R."/>
            <person name="Muehling M."/>
        </authorList>
    </citation>
    <scope>NUCLEOTIDE SEQUENCE [LARGE SCALE GENOMIC DNA]</scope>
    <source>
        <strain evidence="5 6">T23</strain>
    </source>
</reference>
<dbReference type="GO" id="GO:0046872">
    <property type="term" value="F:metal ion binding"/>
    <property type="evidence" value="ECO:0007669"/>
    <property type="project" value="UniProtKB-KW"/>
</dbReference>
<dbReference type="InterPro" id="IPR051458">
    <property type="entry name" value="Cyt/Met_Dipeptidase"/>
</dbReference>
<accession>A0A0D8FQP2</accession>
<name>A0A0D8FQP2_9ACTN</name>
<dbReference type="OrthoDB" id="9761532at2"/>
<sequence>MESLRTNLESAIRSDVVPLLINYGSIPCLSPAFDRDWAASGHLERALVLYQDWIGTRNIPGLTSYIQRIDGRTPLLVIDVPASDEKQGDAVLLYGHLDKQPATDAWSDGLDPFQSKLVQDNLFGRGMVDDGYAAPLVIAVIEELARQGVPYPHCVLIVEACEESGSPDLDAHLEQLLPTIGEVRLVVCLDAGGLDFKRLWVTSSLRGNLVISAKVTVLENGVHSGEAGGVVPSSFRILRTLLSRIEDQETGAILPEFLQVDIPSFHSQQAEKLSRELGDPLAALFPMAGDTRLMGRDGADRLLNQTWRPSLSFIGIDGVPSVAGGGNVLRPFTTGKISLRLPPTVDAKLAQDRLVELLSSQIPYGADVEIDAEEPAQGWVAKDPSPWLAQALDEGSRSGYGEPAAFCGEGGSIPFMATLGEHFPNADFVATGALGPGSNAHGPDESLYLPAAIGVATTLAHVLEAASR</sequence>